<comment type="similarity">
    <text evidence="3 11">Belongs to the FAD-dependent oxidoreductase 2 family. NadB subfamily.</text>
</comment>
<accession>A0ABX2T962</accession>
<dbReference type="EMBL" id="JABFDB010000009">
    <property type="protein sequence ID" value="NYZ20861.1"/>
    <property type="molecule type" value="Genomic_DNA"/>
</dbReference>
<dbReference type="PANTHER" id="PTHR42716">
    <property type="entry name" value="L-ASPARTATE OXIDASE"/>
    <property type="match status" value="1"/>
</dbReference>
<dbReference type="InterPro" id="IPR027477">
    <property type="entry name" value="Succ_DH/fumarate_Rdtase_cat_sf"/>
</dbReference>
<evidence type="ECO:0000256" key="8">
    <source>
        <dbReference type="ARBA" id="ARBA00023002"/>
    </source>
</evidence>
<proteinExistence type="inferred from homology"/>
<keyword evidence="6 11" id="KW-0662">Pyridine nucleotide biosynthesis</keyword>
<dbReference type="Gene3D" id="3.50.50.60">
    <property type="entry name" value="FAD/NAD(P)-binding domain"/>
    <property type="match status" value="1"/>
</dbReference>
<evidence type="ECO:0000256" key="10">
    <source>
        <dbReference type="NCBIfam" id="TIGR00551"/>
    </source>
</evidence>
<dbReference type="NCBIfam" id="TIGR00551">
    <property type="entry name" value="nadB"/>
    <property type="match status" value="1"/>
</dbReference>
<comment type="function">
    <text evidence="11">Catalyzes the oxidation of L-aspartate to iminoaspartate.</text>
</comment>
<dbReference type="InterPro" id="IPR003953">
    <property type="entry name" value="FAD-dep_OxRdtase_2_FAD-bd"/>
</dbReference>
<name>A0ABX2T962_9PROT</name>
<organism evidence="15 16">
    <name type="scientific">Azospirillum oleiclasticum</name>
    <dbReference type="NCBI Taxonomy" id="2735135"/>
    <lineage>
        <taxon>Bacteria</taxon>
        <taxon>Pseudomonadati</taxon>
        <taxon>Pseudomonadota</taxon>
        <taxon>Alphaproteobacteria</taxon>
        <taxon>Rhodospirillales</taxon>
        <taxon>Azospirillaceae</taxon>
        <taxon>Azospirillum</taxon>
    </lineage>
</organism>
<dbReference type="InterPro" id="IPR036188">
    <property type="entry name" value="FAD/NAD-bd_sf"/>
</dbReference>
<dbReference type="Pfam" id="PF00890">
    <property type="entry name" value="FAD_binding_2"/>
    <property type="match status" value="1"/>
</dbReference>
<dbReference type="InterPro" id="IPR005288">
    <property type="entry name" value="NadB"/>
</dbReference>
<evidence type="ECO:0000256" key="1">
    <source>
        <dbReference type="ARBA" id="ARBA00001974"/>
    </source>
</evidence>
<comment type="cofactor">
    <cofactor evidence="1 11">
        <name>FAD</name>
        <dbReference type="ChEBI" id="CHEBI:57692"/>
    </cofactor>
</comment>
<feature type="domain" description="Fumarate reductase/succinate dehydrogenase flavoprotein-like C-terminal" evidence="14">
    <location>
        <begin position="423"/>
        <end position="507"/>
    </location>
</feature>
<dbReference type="SUPFAM" id="SSF46977">
    <property type="entry name" value="Succinate dehydrogenase/fumarate reductase flavoprotein C-terminal domain"/>
    <property type="match status" value="1"/>
</dbReference>
<feature type="domain" description="FAD-dependent oxidoreductase 2 FAD-binding" evidence="13">
    <location>
        <begin position="10"/>
        <end position="375"/>
    </location>
</feature>
<evidence type="ECO:0000259" key="13">
    <source>
        <dbReference type="Pfam" id="PF00890"/>
    </source>
</evidence>
<reference evidence="15 16" key="1">
    <citation type="submission" date="2020-05" db="EMBL/GenBank/DDBJ databases">
        <title>Azospirillum oleiclasticum sp. nov, a nitrogen-fixing and heavy crude oil-emulsifying bacterium isolated from the crude oil of Yumen Oilfield.</title>
        <authorList>
            <person name="Wu D."/>
            <person name="Cai M."/>
            <person name="Zhang X."/>
        </authorList>
    </citation>
    <scope>NUCLEOTIDE SEQUENCE [LARGE SCALE GENOMIC DNA]</scope>
    <source>
        <strain evidence="15 16">ROY-1-1-2</strain>
    </source>
</reference>
<evidence type="ECO:0000256" key="5">
    <source>
        <dbReference type="ARBA" id="ARBA00022630"/>
    </source>
</evidence>
<comment type="caution">
    <text evidence="15">The sequence shown here is derived from an EMBL/GenBank/DDBJ whole genome shotgun (WGS) entry which is preliminary data.</text>
</comment>
<evidence type="ECO:0000256" key="6">
    <source>
        <dbReference type="ARBA" id="ARBA00022642"/>
    </source>
</evidence>
<dbReference type="RefSeq" id="WP_180282638.1">
    <property type="nucleotide sequence ID" value="NZ_JABFDB010000009.1"/>
</dbReference>
<keyword evidence="16" id="KW-1185">Reference proteome</keyword>
<evidence type="ECO:0000313" key="16">
    <source>
        <dbReference type="Proteomes" id="UP000584642"/>
    </source>
</evidence>
<keyword evidence="5 11" id="KW-0285">Flavoprotein</keyword>
<keyword evidence="7 11" id="KW-0274">FAD</keyword>
<evidence type="ECO:0000256" key="11">
    <source>
        <dbReference type="RuleBase" id="RU362049"/>
    </source>
</evidence>
<evidence type="ECO:0000256" key="2">
    <source>
        <dbReference type="ARBA" id="ARBA00004950"/>
    </source>
</evidence>
<dbReference type="GO" id="GO:0008734">
    <property type="term" value="F:L-aspartate oxidase activity"/>
    <property type="evidence" value="ECO:0007669"/>
    <property type="project" value="UniProtKB-EC"/>
</dbReference>
<dbReference type="PRINTS" id="PR00368">
    <property type="entry name" value="FADPNR"/>
</dbReference>
<dbReference type="Gene3D" id="3.90.700.10">
    <property type="entry name" value="Succinate dehydrogenase/fumarate reductase flavoprotein, catalytic domain"/>
    <property type="match status" value="1"/>
</dbReference>
<dbReference type="Pfam" id="PF02910">
    <property type="entry name" value="Succ_DH_flav_C"/>
    <property type="match status" value="1"/>
</dbReference>
<feature type="compositionally biased region" description="Basic and acidic residues" evidence="12">
    <location>
        <begin position="502"/>
        <end position="515"/>
    </location>
</feature>
<dbReference type="SUPFAM" id="SSF51905">
    <property type="entry name" value="FAD/NAD(P)-binding domain"/>
    <property type="match status" value="1"/>
</dbReference>
<dbReference type="SUPFAM" id="SSF56425">
    <property type="entry name" value="Succinate dehydrogenase/fumarate reductase flavoprotein, catalytic domain"/>
    <property type="match status" value="1"/>
</dbReference>
<comment type="subcellular location">
    <subcellularLocation>
        <location evidence="11">Cytoplasm</location>
    </subcellularLocation>
</comment>
<evidence type="ECO:0000259" key="14">
    <source>
        <dbReference type="Pfam" id="PF02910"/>
    </source>
</evidence>
<protein>
    <recommendedName>
        <fullName evidence="4 10">L-aspartate oxidase</fullName>
        <ecNumber evidence="4 10">1.4.3.16</ecNumber>
    </recommendedName>
</protein>
<evidence type="ECO:0000256" key="7">
    <source>
        <dbReference type="ARBA" id="ARBA00022827"/>
    </source>
</evidence>
<evidence type="ECO:0000256" key="3">
    <source>
        <dbReference type="ARBA" id="ARBA00008562"/>
    </source>
</evidence>
<dbReference type="EC" id="1.4.3.16" evidence="4 10"/>
<dbReference type="InterPro" id="IPR015939">
    <property type="entry name" value="Fum_Rdtase/Succ_DH_flav-like_C"/>
</dbReference>
<gene>
    <name evidence="15" type="ORF">HND93_14200</name>
</gene>
<dbReference type="NCBIfam" id="NF005701">
    <property type="entry name" value="PRK07512.1"/>
    <property type="match status" value="1"/>
</dbReference>
<sequence length="523" mass="53308">MPDLRDTPAVVVGSGVAGLSAALALAPMGVTVLTKTTGPAGGSSLHAQGGVAAALGPDDTPALHAADTVAAGAGLVDPDMAHLLAAAGAERIRALIADGFPADRDAQGRLLLGREAAHGRDRILHAGGDATGRALHAFLLGIAVRTPGITIVPDAVAVDLMVRGGHVRGVLTHGADGWTVHRTPRVVLATGGIGALFARTTNPPEVTGDGLAMAARAGARLADLEFIQFHPTVLDAGDDPAPLLTEALRGAGARLVDAEGRVFMAEEHPQADLAPRDVVARAVHSRRAAGKAVFLDVRPALAGGAGRFPTLLKTCAAAGLDPWSDLLPVVPAAHFHMGGIAADADGRSSVMGLWACGEAARTGVHGANRLASNSLLEGLVFGNRAGRDAAAAAAPTPDDGLPTDPPPVPVAAAAGRVTGIIADLRRLMQDHVGIERDAAGLAHAADRIDALTAAFAGLPAERRRRHDPAILRTWAEAGNRLTVAALIVRAAAARRRSSGAHRRTDEPPHPHHPDEGMPACRIP</sequence>
<evidence type="ECO:0000256" key="12">
    <source>
        <dbReference type="SAM" id="MobiDB-lite"/>
    </source>
</evidence>
<evidence type="ECO:0000256" key="9">
    <source>
        <dbReference type="ARBA" id="ARBA00048305"/>
    </source>
</evidence>
<dbReference type="Gene3D" id="1.20.58.100">
    <property type="entry name" value="Fumarate reductase/succinate dehydrogenase flavoprotein-like, C-terminal domain"/>
    <property type="match status" value="1"/>
</dbReference>
<keyword evidence="8 11" id="KW-0560">Oxidoreductase</keyword>
<dbReference type="PANTHER" id="PTHR42716:SF2">
    <property type="entry name" value="L-ASPARTATE OXIDASE, CHLOROPLASTIC"/>
    <property type="match status" value="1"/>
</dbReference>
<dbReference type="Proteomes" id="UP000584642">
    <property type="component" value="Unassembled WGS sequence"/>
</dbReference>
<comment type="catalytic activity">
    <reaction evidence="9">
        <text>L-aspartate + O2 = iminosuccinate + H2O2</text>
        <dbReference type="Rhea" id="RHEA:25876"/>
        <dbReference type="ChEBI" id="CHEBI:15379"/>
        <dbReference type="ChEBI" id="CHEBI:16240"/>
        <dbReference type="ChEBI" id="CHEBI:29991"/>
        <dbReference type="ChEBI" id="CHEBI:77875"/>
        <dbReference type="EC" id="1.4.3.16"/>
    </reaction>
    <physiologicalReaction direction="left-to-right" evidence="9">
        <dbReference type="Rhea" id="RHEA:25877"/>
    </physiologicalReaction>
</comment>
<dbReference type="InterPro" id="IPR037099">
    <property type="entry name" value="Fum_R/Succ_DH_flav-like_C_sf"/>
</dbReference>
<evidence type="ECO:0000313" key="15">
    <source>
        <dbReference type="EMBL" id="NYZ20861.1"/>
    </source>
</evidence>
<comment type="pathway">
    <text evidence="2 11">Cofactor biosynthesis; NAD(+) biosynthesis; iminoaspartate from L-aspartate (oxidase route): step 1/1.</text>
</comment>
<evidence type="ECO:0000256" key="4">
    <source>
        <dbReference type="ARBA" id="ARBA00012173"/>
    </source>
</evidence>
<feature type="region of interest" description="Disordered" evidence="12">
    <location>
        <begin position="494"/>
        <end position="523"/>
    </location>
</feature>